<dbReference type="PANTHER" id="PTHR22888">
    <property type="entry name" value="CYTOCHROME C OXIDASE, SUBUNIT II"/>
    <property type="match status" value="1"/>
</dbReference>
<dbReference type="Gene3D" id="1.10.287.90">
    <property type="match status" value="1"/>
</dbReference>
<comment type="function">
    <text evidence="12 14">Subunits I and II form the functional core of the enzyme complex. Electrons originating in cytochrome c are transferred via heme a and Cu(A) to the binuclear center formed by heme a3 and Cu(B).</text>
</comment>
<dbReference type="InterPro" id="IPR002429">
    <property type="entry name" value="CcO_II-like_C"/>
</dbReference>
<keyword evidence="7" id="KW-1278">Translocase</keyword>
<evidence type="ECO:0000256" key="12">
    <source>
        <dbReference type="ARBA" id="ARBA00024688"/>
    </source>
</evidence>
<protein>
    <recommendedName>
        <fullName evidence="14">Cytochrome c oxidase subunit 2</fullName>
        <ecNumber evidence="14">7.1.1.9</ecNumber>
    </recommendedName>
</protein>
<sequence>MKNGRAWALLLMVGLGIAAAALIASPAGAWLLHPATPVAREVRTLFYKAVAVTAFFFILAEGLLLIAVLRFRAKPGVPAATWHENFKLEIVWTAIPAIAMVILSGPAFTTMKYMETTPKSELQIEVVGHQWFWEYCYPKYGVIYANEPLVVPFGKIISANVTSIDVVHSWFVPDFGIKMDANPGRINHVWFQVDHPGTYKGQCAELCGVLHGQMFITVNVVTPEEFERWIEQKKKGA</sequence>
<evidence type="ECO:0000256" key="7">
    <source>
        <dbReference type="ARBA" id="ARBA00022967"/>
    </source>
</evidence>
<evidence type="ECO:0000256" key="8">
    <source>
        <dbReference type="ARBA" id="ARBA00022982"/>
    </source>
</evidence>
<evidence type="ECO:0000313" key="19">
    <source>
        <dbReference type="Proteomes" id="UP000319829"/>
    </source>
</evidence>
<comment type="similarity">
    <text evidence="2 13">Belongs to the cytochrome c oxidase subunit 2 family.</text>
</comment>
<evidence type="ECO:0000256" key="15">
    <source>
        <dbReference type="SAM" id="Phobius"/>
    </source>
</evidence>
<dbReference type="NCBIfam" id="TIGR02866">
    <property type="entry name" value="CoxB"/>
    <property type="match status" value="1"/>
</dbReference>
<dbReference type="PANTHER" id="PTHR22888:SF9">
    <property type="entry name" value="CYTOCHROME C OXIDASE SUBUNIT 2"/>
    <property type="match status" value="1"/>
</dbReference>
<dbReference type="Pfam" id="PF02790">
    <property type="entry name" value="COX2_TM"/>
    <property type="match status" value="1"/>
</dbReference>
<evidence type="ECO:0000313" key="18">
    <source>
        <dbReference type="EMBL" id="TMQ52513.1"/>
    </source>
</evidence>
<evidence type="ECO:0000256" key="2">
    <source>
        <dbReference type="ARBA" id="ARBA00007866"/>
    </source>
</evidence>
<evidence type="ECO:0000259" key="16">
    <source>
        <dbReference type="PROSITE" id="PS50857"/>
    </source>
</evidence>
<reference evidence="18 19" key="1">
    <citation type="journal article" date="2019" name="Nat. Microbiol.">
        <title>Mediterranean grassland soil C-N compound turnover is dependent on rainfall and depth, and is mediated by genomically divergent microorganisms.</title>
        <authorList>
            <person name="Diamond S."/>
            <person name="Andeer P.F."/>
            <person name="Li Z."/>
            <person name="Crits-Christoph A."/>
            <person name="Burstein D."/>
            <person name="Anantharaman K."/>
            <person name="Lane K.R."/>
            <person name="Thomas B.C."/>
            <person name="Pan C."/>
            <person name="Northen T.R."/>
            <person name="Banfield J.F."/>
        </authorList>
    </citation>
    <scope>NUCLEOTIDE SEQUENCE [LARGE SCALE GENOMIC DNA]</scope>
    <source>
        <strain evidence="18">WS_4</strain>
    </source>
</reference>
<dbReference type="InterPro" id="IPR036257">
    <property type="entry name" value="Cyt_c_oxidase_su2_TM_sf"/>
</dbReference>
<feature type="domain" description="Cytochrome oxidase subunit II transmembrane region profile" evidence="17">
    <location>
        <begin position="23"/>
        <end position="118"/>
    </location>
</feature>
<dbReference type="Gene3D" id="2.60.40.420">
    <property type="entry name" value="Cupredoxins - blue copper proteins"/>
    <property type="match status" value="1"/>
</dbReference>
<dbReference type="GO" id="GO:0042773">
    <property type="term" value="P:ATP synthesis coupled electron transport"/>
    <property type="evidence" value="ECO:0007669"/>
    <property type="project" value="TreeGrafter"/>
</dbReference>
<gene>
    <name evidence="18" type="primary">coxB</name>
    <name evidence="18" type="ORF">E6K74_12065</name>
</gene>
<evidence type="ECO:0000256" key="4">
    <source>
        <dbReference type="ARBA" id="ARBA00022660"/>
    </source>
</evidence>
<dbReference type="InterPro" id="IPR014222">
    <property type="entry name" value="Cyt_c_oxidase_su2"/>
</dbReference>
<evidence type="ECO:0000256" key="11">
    <source>
        <dbReference type="ARBA" id="ARBA00023136"/>
    </source>
</evidence>
<dbReference type="PRINTS" id="PR01166">
    <property type="entry name" value="CYCOXIDASEII"/>
</dbReference>
<feature type="domain" description="Cytochrome oxidase subunit II copper A binding" evidence="16">
    <location>
        <begin position="119"/>
        <end position="232"/>
    </location>
</feature>
<comment type="catalytic activity">
    <reaction evidence="14">
        <text>4 Fe(II)-[cytochrome c] + O2 + 8 H(+)(in) = 4 Fe(III)-[cytochrome c] + 2 H2O + 4 H(+)(out)</text>
        <dbReference type="Rhea" id="RHEA:11436"/>
        <dbReference type="Rhea" id="RHEA-COMP:10350"/>
        <dbReference type="Rhea" id="RHEA-COMP:14399"/>
        <dbReference type="ChEBI" id="CHEBI:15377"/>
        <dbReference type="ChEBI" id="CHEBI:15378"/>
        <dbReference type="ChEBI" id="CHEBI:15379"/>
        <dbReference type="ChEBI" id="CHEBI:29033"/>
        <dbReference type="ChEBI" id="CHEBI:29034"/>
        <dbReference type="EC" id="7.1.1.9"/>
    </reaction>
</comment>
<keyword evidence="11 15" id="KW-0472">Membrane</keyword>
<keyword evidence="3 13" id="KW-0813">Transport</keyword>
<evidence type="ECO:0000259" key="17">
    <source>
        <dbReference type="PROSITE" id="PS50999"/>
    </source>
</evidence>
<keyword evidence="10 14" id="KW-0186">Copper</keyword>
<dbReference type="EC" id="7.1.1.9" evidence="14"/>
<dbReference type="GO" id="GO:0005886">
    <property type="term" value="C:plasma membrane"/>
    <property type="evidence" value="ECO:0007669"/>
    <property type="project" value="UniProtKB-SubCell"/>
</dbReference>
<organism evidence="18 19">
    <name type="scientific">Eiseniibacteriota bacterium</name>
    <dbReference type="NCBI Taxonomy" id="2212470"/>
    <lineage>
        <taxon>Bacteria</taxon>
        <taxon>Candidatus Eiseniibacteriota</taxon>
    </lineage>
</organism>
<comment type="cofactor">
    <cofactor evidence="14">
        <name>Cu cation</name>
        <dbReference type="ChEBI" id="CHEBI:23378"/>
    </cofactor>
    <text evidence="14">Binds a copper A center.</text>
</comment>
<evidence type="ECO:0000256" key="14">
    <source>
        <dbReference type="RuleBase" id="RU004024"/>
    </source>
</evidence>
<evidence type="ECO:0000256" key="10">
    <source>
        <dbReference type="ARBA" id="ARBA00023008"/>
    </source>
</evidence>
<dbReference type="Proteomes" id="UP000319829">
    <property type="component" value="Unassembled WGS sequence"/>
</dbReference>
<proteinExistence type="inferred from homology"/>
<evidence type="ECO:0000256" key="6">
    <source>
        <dbReference type="ARBA" id="ARBA00022723"/>
    </source>
</evidence>
<evidence type="ECO:0000256" key="1">
    <source>
        <dbReference type="ARBA" id="ARBA00004141"/>
    </source>
</evidence>
<dbReference type="PROSITE" id="PS00078">
    <property type="entry name" value="COX2"/>
    <property type="match status" value="1"/>
</dbReference>
<dbReference type="EMBL" id="VBOU01000097">
    <property type="protein sequence ID" value="TMQ52513.1"/>
    <property type="molecule type" value="Genomic_DNA"/>
</dbReference>
<accession>A0A538SMB2</accession>
<dbReference type="SUPFAM" id="SSF81464">
    <property type="entry name" value="Cytochrome c oxidase subunit II-like, transmembrane region"/>
    <property type="match status" value="1"/>
</dbReference>
<keyword evidence="8 13" id="KW-0249">Electron transport</keyword>
<keyword evidence="6 14" id="KW-0479">Metal-binding</keyword>
<evidence type="ECO:0000256" key="13">
    <source>
        <dbReference type="RuleBase" id="RU000456"/>
    </source>
</evidence>
<dbReference type="InterPro" id="IPR001505">
    <property type="entry name" value="Copper_CuA"/>
</dbReference>
<dbReference type="PROSITE" id="PS50999">
    <property type="entry name" value="COX2_TM"/>
    <property type="match status" value="1"/>
</dbReference>
<dbReference type="PROSITE" id="PS50857">
    <property type="entry name" value="COX2_CUA"/>
    <property type="match status" value="1"/>
</dbReference>
<keyword evidence="18" id="KW-0560">Oxidoreductase</keyword>
<dbReference type="GO" id="GO:0016491">
    <property type="term" value="F:oxidoreductase activity"/>
    <property type="evidence" value="ECO:0007669"/>
    <property type="project" value="UniProtKB-KW"/>
</dbReference>
<keyword evidence="9 15" id="KW-1133">Transmembrane helix</keyword>
<comment type="caution">
    <text evidence="18">The sequence shown here is derived from an EMBL/GenBank/DDBJ whole genome shotgun (WGS) entry which is preliminary data.</text>
</comment>
<keyword evidence="5 13" id="KW-0812">Transmembrane</keyword>
<dbReference type="GO" id="GO:0005507">
    <property type="term" value="F:copper ion binding"/>
    <property type="evidence" value="ECO:0007669"/>
    <property type="project" value="InterPro"/>
</dbReference>
<name>A0A538SMB2_UNCEI</name>
<feature type="transmembrane region" description="Helical" evidence="15">
    <location>
        <begin position="90"/>
        <end position="108"/>
    </location>
</feature>
<evidence type="ECO:0000256" key="9">
    <source>
        <dbReference type="ARBA" id="ARBA00022989"/>
    </source>
</evidence>
<dbReference type="InterPro" id="IPR008972">
    <property type="entry name" value="Cupredoxin"/>
</dbReference>
<evidence type="ECO:0000256" key="3">
    <source>
        <dbReference type="ARBA" id="ARBA00022448"/>
    </source>
</evidence>
<comment type="subcellular location">
    <subcellularLocation>
        <location evidence="13">Cell membrane</location>
        <topology evidence="13">Multi-pass membrane protein</topology>
    </subcellularLocation>
    <subcellularLocation>
        <location evidence="1">Membrane</location>
        <topology evidence="1">Multi-pass membrane protein</topology>
    </subcellularLocation>
</comment>
<feature type="transmembrane region" description="Helical" evidence="15">
    <location>
        <begin position="45"/>
        <end position="69"/>
    </location>
</feature>
<dbReference type="GO" id="GO:0004129">
    <property type="term" value="F:cytochrome-c oxidase activity"/>
    <property type="evidence" value="ECO:0007669"/>
    <property type="project" value="UniProtKB-EC"/>
</dbReference>
<dbReference type="InterPro" id="IPR011759">
    <property type="entry name" value="Cyt_c_oxidase_su2_TM_dom"/>
</dbReference>
<keyword evidence="4 13" id="KW-0679">Respiratory chain</keyword>
<evidence type="ECO:0000256" key="5">
    <source>
        <dbReference type="ARBA" id="ARBA00022692"/>
    </source>
</evidence>
<dbReference type="Pfam" id="PF00116">
    <property type="entry name" value="COX2"/>
    <property type="match status" value="1"/>
</dbReference>
<dbReference type="InterPro" id="IPR045187">
    <property type="entry name" value="CcO_II"/>
</dbReference>
<dbReference type="AlphaFoldDB" id="A0A538SMB2"/>
<dbReference type="SUPFAM" id="SSF49503">
    <property type="entry name" value="Cupredoxins"/>
    <property type="match status" value="1"/>
</dbReference>